<feature type="domain" description="SusE outer membrane protein" evidence="1">
    <location>
        <begin position="34"/>
        <end position="132"/>
    </location>
</feature>
<dbReference type="PROSITE" id="PS51257">
    <property type="entry name" value="PROKAR_LIPOPROTEIN"/>
    <property type="match status" value="1"/>
</dbReference>
<dbReference type="InterPro" id="IPR025970">
    <property type="entry name" value="SusE"/>
</dbReference>
<dbReference type="Pfam" id="PF14292">
    <property type="entry name" value="SusE"/>
    <property type="match status" value="1"/>
</dbReference>
<accession>A0A286A0B3</accession>
<dbReference type="OrthoDB" id="631295at2"/>
<proteinExistence type="predicted"/>
<organism evidence="2 3">
    <name type="scientific">Pedobacter xixiisoli</name>
    <dbReference type="NCBI Taxonomy" id="1476464"/>
    <lineage>
        <taxon>Bacteria</taxon>
        <taxon>Pseudomonadati</taxon>
        <taxon>Bacteroidota</taxon>
        <taxon>Sphingobacteriia</taxon>
        <taxon>Sphingobacteriales</taxon>
        <taxon>Sphingobacteriaceae</taxon>
        <taxon>Pedobacter</taxon>
    </lineage>
</organism>
<keyword evidence="3" id="KW-1185">Reference proteome</keyword>
<dbReference type="EMBL" id="OCMT01000002">
    <property type="protein sequence ID" value="SOD15344.1"/>
    <property type="molecule type" value="Genomic_DNA"/>
</dbReference>
<reference evidence="3" key="1">
    <citation type="submission" date="2017-09" db="EMBL/GenBank/DDBJ databases">
        <authorList>
            <person name="Varghese N."/>
            <person name="Submissions S."/>
        </authorList>
    </citation>
    <scope>NUCLEOTIDE SEQUENCE [LARGE SCALE GENOMIC DNA]</scope>
    <source>
        <strain evidence="3">CGMCC 1.12803</strain>
    </source>
</reference>
<protein>
    <submittedName>
        <fullName evidence="2">SusE outer membrane protein</fullName>
    </submittedName>
</protein>
<dbReference type="RefSeq" id="WP_097132016.1">
    <property type="nucleotide sequence ID" value="NZ_OCMT01000002.1"/>
</dbReference>
<gene>
    <name evidence="2" type="ORF">SAMN06297358_2332</name>
</gene>
<evidence type="ECO:0000313" key="3">
    <source>
        <dbReference type="Proteomes" id="UP000219281"/>
    </source>
</evidence>
<dbReference type="Proteomes" id="UP000219281">
    <property type="component" value="Unassembled WGS sequence"/>
</dbReference>
<sequence>MKTKIFTQLALLLMVIVSFTSCKKKDELREVKVSEVSNLYEPADNRTVNLQPTATASVFFEWEKATADDNSIVYYDVLFDKAGGDFSKPIYSVSSDNKGTSSGLTITHRILNRIAALAGAASGEQAALKWTVVSSRGMSKTKSALSRNLTITRLEGIEAPLAVFISGEASEGGTDLSKAQQLKALDGGNEFEIYTRLTVGKKYHFVDSRQNVSRTFTVDPSGTSFKENNNGAEVAKTAVYKIKIDFLSGSVVIRELQSIGILLSDQNRVTHTFTYQGGGVWKLANYNVIFVNKGGWQEDRYKFVYTFNTGVENWGQLGNSDNRPNLATESYFQMKPVEAGAFTGVFKFANDFYDAANLAKNFVDVTITMNASGAYTHKMVKI</sequence>
<evidence type="ECO:0000259" key="1">
    <source>
        <dbReference type="Pfam" id="PF14292"/>
    </source>
</evidence>
<name>A0A286A0B3_9SPHI</name>
<dbReference type="AlphaFoldDB" id="A0A286A0B3"/>
<evidence type="ECO:0000313" key="2">
    <source>
        <dbReference type="EMBL" id="SOD15344.1"/>
    </source>
</evidence>